<dbReference type="Gene3D" id="1.20.1300.10">
    <property type="entry name" value="Fumarate reductase/succinate dehydrogenase, transmembrane subunit"/>
    <property type="match status" value="1"/>
</dbReference>
<comment type="caution">
    <text evidence="6">The sequence shown here is derived from an EMBL/GenBank/DDBJ whole genome shotgun (WGS) entry which is preliminary data.</text>
</comment>
<keyword evidence="2 5" id="KW-0812">Transmembrane</keyword>
<keyword evidence="7" id="KW-1185">Reference proteome</keyword>
<dbReference type="GO" id="GO:0016020">
    <property type="term" value="C:membrane"/>
    <property type="evidence" value="ECO:0007669"/>
    <property type="project" value="InterPro"/>
</dbReference>
<dbReference type="SUPFAM" id="SSF81343">
    <property type="entry name" value="Fumarate reductase respiratory complex transmembrane subunits"/>
    <property type="match status" value="1"/>
</dbReference>
<protein>
    <recommendedName>
        <fullName evidence="8">Fumarate reductase subunit C</fullName>
    </recommendedName>
</protein>
<evidence type="ECO:0000256" key="4">
    <source>
        <dbReference type="ARBA" id="ARBA00023136"/>
    </source>
</evidence>
<dbReference type="InterPro" id="IPR003510">
    <property type="entry name" value="Fumarate_red_C"/>
</dbReference>
<evidence type="ECO:0000256" key="5">
    <source>
        <dbReference type="SAM" id="Phobius"/>
    </source>
</evidence>
<evidence type="ECO:0008006" key="8">
    <source>
        <dbReference type="Google" id="ProtNLM"/>
    </source>
</evidence>
<feature type="transmembrane region" description="Helical" evidence="5">
    <location>
        <begin position="109"/>
        <end position="130"/>
    </location>
</feature>
<organism evidence="6 7">
    <name type="scientific">Rapidithrix thailandica</name>
    <dbReference type="NCBI Taxonomy" id="413964"/>
    <lineage>
        <taxon>Bacteria</taxon>
        <taxon>Pseudomonadati</taxon>
        <taxon>Bacteroidota</taxon>
        <taxon>Cytophagia</taxon>
        <taxon>Cytophagales</taxon>
        <taxon>Flammeovirgaceae</taxon>
        <taxon>Rapidithrix</taxon>
    </lineage>
</organism>
<dbReference type="Proteomes" id="UP001403385">
    <property type="component" value="Unassembled WGS sequence"/>
</dbReference>
<evidence type="ECO:0000313" key="7">
    <source>
        <dbReference type="Proteomes" id="UP001403385"/>
    </source>
</evidence>
<sequence length="131" mass="15046">MEKPTFKLYQKKMPVLWWAKRLSHLHFILRELTSLSVGFFAVVGIFYLRALSKGAEAYESFLSILQSPVMIVAHLIAFSGLLFHSVTWLNLAPKAMKLKINDYKISGGWIVAGNYVAWLLLSLWMILIFIQ</sequence>
<dbReference type="AlphaFoldDB" id="A0AAW9S3T3"/>
<keyword evidence="3 5" id="KW-1133">Transmembrane helix</keyword>
<feature type="transmembrane region" description="Helical" evidence="5">
    <location>
        <begin position="27"/>
        <end position="48"/>
    </location>
</feature>
<dbReference type="InterPro" id="IPR034804">
    <property type="entry name" value="SQR/QFR_C/D"/>
</dbReference>
<dbReference type="Pfam" id="PF02300">
    <property type="entry name" value="Fumarate_red_C"/>
    <property type="match status" value="1"/>
</dbReference>
<evidence type="ECO:0000256" key="1">
    <source>
        <dbReference type="ARBA" id="ARBA00022475"/>
    </source>
</evidence>
<evidence type="ECO:0000313" key="6">
    <source>
        <dbReference type="EMBL" id="MEN7547080.1"/>
    </source>
</evidence>
<evidence type="ECO:0000256" key="2">
    <source>
        <dbReference type="ARBA" id="ARBA00022692"/>
    </source>
</evidence>
<accession>A0AAW9S3T3</accession>
<name>A0AAW9S3T3_9BACT</name>
<evidence type="ECO:0000256" key="3">
    <source>
        <dbReference type="ARBA" id="ARBA00022989"/>
    </source>
</evidence>
<proteinExistence type="predicted"/>
<dbReference type="EMBL" id="JBDKWZ010000002">
    <property type="protein sequence ID" value="MEN7547080.1"/>
    <property type="molecule type" value="Genomic_DNA"/>
</dbReference>
<keyword evidence="4 5" id="KW-0472">Membrane</keyword>
<keyword evidence="1" id="KW-1003">Cell membrane</keyword>
<reference evidence="6 7" key="1">
    <citation type="submission" date="2024-04" db="EMBL/GenBank/DDBJ databases">
        <title>Novel genus in family Flammeovirgaceae.</title>
        <authorList>
            <person name="Nguyen T.H."/>
            <person name="Vuong T.Q."/>
            <person name="Le H."/>
            <person name="Kim S.-G."/>
        </authorList>
    </citation>
    <scope>NUCLEOTIDE SEQUENCE [LARGE SCALE GENOMIC DNA]</scope>
    <source>
        <strain evidence="6 7">JCM 23209</strain>
    </source>
</reference>
<feature type="transmembrane region" description="Helical" evidence="5">
    <location>
        <begin position="69"/>
        <end position="89"/>
    </location>
</feature>
<dbReference type="RefSeq" id="WP_346819867.1">
    <property type="nucleotide sequence ID" value="NZ_JBDKWZ010000002.1"/>
</dbReference>
<gene>
    <name evidence="6" type="ORF">AAG747_04130</name>
</gene>